<dbReference type="EMBL" id="DXBG01000017">
    <property type="protein sequence ID" value="HIZ64413.1"/>
    <property type="molecule type" value="Genomic_DNA"/>
</dbReference>
<dbReference type="GO" id="GO:0015297">
    <property type="term" value="F:antiporter activity"/>
    <property type="evidence" value="ECO:0007669"/>
    <property type="project" value="InterPro"/>
</dbReference>
<evidence type="ECO:0000256" key="6">
    <source>
        <dbReference type="ARBA" id="ARBA00023136"/>
    </source>
</evidence>
<evidence type="ECO:0000256" key="2">
    <source>
        <dbReference type="ARBA" id="ARBA00022448"/>
    </source>
</evidence>
<dbReference type="PANTHER" id="PTHR43549">
    <property type="entry name" value="MULTIDRUG RESISTANCE PROTEIN YPNP-RELATED"/>
    <property type="match status" value="1"/>
</dbReference>
<sequence length="459" mass="50285">MSKKTENVNQITEGVIWKQLLIFFFPIMLGTLFQQLYNTADAVVVGRFVGTQALAAVGGSTGQVSNLVVNFFVALSSGATVIIARYYGAKNKKDLNDTLHTAAALSLVGGLLTSVAGILLAPTLLGMMKTPADVMADSVLYLRIYFAGIIFVFIYNVGSAILRAVGDSTRPLYFLIVCCFINIFLDILLVVGCGMGVAGAALATVASQAVSAILVIHALIKSTDMYRLEPKAIRFHKFLLISIVTIGLPAGIQSIMYNISNIIIQTSLNSLGTNTMAAYTAFGKIDAIYWMISGAFSVSIITFISQNYGAGKYSRMKKSVKVCLLLDLIASLLVSALLLFTGEFLLRLFTTDPEVIQIGMKIIHIIAPSYVLFIFIEILSSALRGMGNVLVPMLMTCTGVCLLRIFWIFLAVPHWPGVETILMSYPISWGLTAFLFVIYYYWDQKKFYKTHTEEKETED</sequence>
<gene>
    <name evidence="8" type="ORF">H9809_00675</name>
</gene>
<keyword evidence="6 7" id="KW-0472">Membrane</keyword>
<name>A0A9D2FP76_9FIRM</name>
<dbReference type="GO" id="GO:0042910">
    <property type="term" value="F:xenobiotic transmembrane transporter activity"/>
    <property type="evidence" value="ECO:0007669"/>
    <property type="project" value="InterPro"/>
</dbReference>
<reference evidence="8" key="2">
    <citation type="submission" date="2021-04" db="EMBL/GenBank/DDBJ databases">
        <authorList>
            <person name="Gilroy R."/>
        </authorList>
    </citation>
    <scope>NUCLEOTIDE SEQUENCE</scope>
    <source>
        <strain evidence="8">1068</strain>
    </source>
</reference>
<dbReference type="PANTHER" id="PTHR43549:SF3">
    <property type="entry name" value="MULTIDRUG RESISTANCE PROTEIN YPNP-RELATED"/>
    <property type="match status" value="1"/>
</dbReference>
<comment type="caution">
    <text evidence="8">The sequence shown here is derived from an EMBL/GenBank/DDBJ whole genome shotgun (WGS) entry which is preliminary data.</text>
</comment>
<reference evidence="8" key="1">
    <citation type="journal article" date="2021" name="PeerJ">
        <title>Extensive microbial diversity within the chicken gut microbiome revealed by metagenomics and culture.</title>
        <authorList>
            <person name="Gilroy R."/>
            <person name="Ravi A."/>
            <person name="Getino M."/>
            <person name="Pursley I."/>
            <person name="Horton D.L."/>
            <person name="Alikhan N.F."/>
            <person name="Baker D."/>
            <person name="Gharbi K."/>
            <person name="Hall N."/>
            <person name="Watson M."/>
            <person name="Adriaenssens E.M."/>
            <person name="Foster-Nyarko E."/>
            <person name="Jarju S."/>
            <person name="Secka A."/>
            <person name="Antonio M."/>
            <person name="Oren A."/>
            <person name="Chaudhuri R.R."/>
            <person name="La Ragione R."/>
            <person name="Hildebrand F."/>
            <person name="Pallen M.J."/>
        </authorList>
    </citation>
    <scope>NUCLEOTIDE SEQUENCE</scope>
    <source>
        <strain evidence="8">1068</strain>
    </source>
</reference>
<dbReference type="NCBIfam" id="TIGR00797">
    <property type="entry name" value="matE"/>
    <property type="match status" value="1"/>
</dbReference>
<dbReference type="InterPro" id="IPR002528">
    <property type="entry name" value="MATE_fam"/>
</dbReference>
<feature type="transmembrane region" description="Helical" evidence="7">
    <location>
        <begin position="390"/>
        <end position="410"/>
    </location>
</feature>
<feature type="transmembrane region" description="Helical" evidence="7">
    <location>
        <begin position="422"/>
        <end position="442"/>
    </location>
</feature>
<evidence type="ECO:0000313" key="8">
    <source>
        <dbReference type="EMBL" id="HIZ64413.1"/>
    </source>
</evidence>
<evidence type="ECO:0000256" key="4">
    <source>
        <dbReference type="ARBA" id="ARBA00022692"/>
    </source>
</evidence>
<feature type="transmembrane region" description="Helical" evidence="7">
    <location>
        <begin position="362"/>
        <end position="383"/>
    </location>
</feature>
<evidence type="ECO:0000256" key="5">
    <source>
        <dbReference type="ARBA" id="ARBA00022989"/>
    </source>
</evidence>
<feature type="transmembrane region" description="Helical" evidence="7">
    <location>
        <begin position="144"/>
        <end position="165"/>
    </location>
</feature>
<dbReference type="Pfam" id="PF01554">
    <property type="entry name" value="MatE"/>
    <property type="match status" value="2"/>
</dbReference>
<keyword evidence="5 7" id="KW-1133">Transmembrane helix</keyword>
<dbReference type="GO" id="GO:0005886">
    <property type="term" value="C:plasma membrane"/>
    <property type="evidence" value="ECO:0007669"/>
    <property type="project" value="UniProtKB-SubCell"/>
</dbReference>
<dbReference type="PIRSF" id="PIRSF006603">
    <property type="entry name" value="DinF"/>
    <property type="match status" value="1"/>
</dbReference>
<feature type="transmembrane region" description="Helical" evidence="7">
    <location>
        <begin position="20"/>
        <end position="37"/>
    </location>
</feature>
<evidence type="ECO:0000256" key="7">
    <source>
        <dbReference type="SAM" id="Phobius"/>
    </source>
</evidence>
<keyword evidence="3" id="KW-1003">Cell membrane</keyword>
<dbReference type="InterPro" id="IPR052031">
    <property type="entry name" value="Membrane_Transporter-Flippase"/>
</dbReference>
<feature type="transmembrane region" description="Helical" evidence="7">
    <location>
        <begin position="238"/>
        <end position="259"/>
    </location>
</feature>
<feature type="transmembrane region" description="Helical" evidence="7">
    <location>
        <begin position="322"/>
        <end position="342"/>
    </location>
</feature>
<keyword evidence="4 7" id="KW-0812">Transmembrane</keyword>
<evidence type="ECO:0000256" key="1">
    <source>
        <dbReference type="ARBA" id="ARBA00004651"/>
    </source>
</evidence>
<feature type="transmembrane region" description="Helical" evidence="7">
    <location>
        <begin position="67"/>
        <end position="87"/>
    </location>
</feature>
<dbReference type="CDD" id="cd13138">
    <property type="entry name" value="MATE_yoeA_like"/>
    <property type="match status" value="1"/>
</dbReference>
<dbReference type="AlphaFoldDB" id="A0A9D2FP76"/>
<dbReference type="Proteomes" id="UP000824056">
    <property type="component" value="Unassembled WGS sequence"/>
</dbReference>
<evidence type="ECO:0000313" key="9">
    <source>
        <dbReference type="Proteomes" id="UP000824056"/>
    </source>
</evidence>
<feature type="transmembrane region" description="Helical" evidence="7">
    <location>
        <begin position="287"/>
        <end position="310"/>
    </location>
</feature>
<protein>
    <submittedName>
        <fullName evidence="8">MATE family efflux transporter</fullName>
    </submittedName>
</protein>
<accession>A0A9D2FP76</accession>
<evidence type="ECO:0000256" key="3">
    <source>
        <dbReference type="ARBA" id="ARBA00022475"/>
    </source>
</evidence>
<comment type="subcellular location">
    <subcellularLocation>
        <location evidence="1">Cell membrane</location>
        <topology evidence="1">Multi-pass membrane protein</topology>
    </subcellularLocation>
</comment>
<feature type="transmembrane region" description="Helical" evidence="7">
    <location>
        <begin position="197"/>
        <end position="217"/>
    </location>
</feature>
<feature type="transmembrane region" description="Helical" evidence="7">
    <location>
        <begin position="99"/>
        <end position="124"/>
    </location>
</feature>
<keyword evidence="2" id="KW-0813">Transport</keyword>
<dbReference type="InterPro" id="IPR048279">
    <property type="entry name" value="MdtK-like"/>
</dbReference>
<feature type="transmembrane region" description="Helical" evidence="7">
    <location>
        <begin position="172"/>
        <end position="191"/>
    </location>
</feature>
<proteinExistence type="predicted"/>
<organism evidence="8 9">
    <name type="scientific">Candidatus Blautia pullicola</name>
    <dbReference type="NCBI Taxonomy" id="2838498"/>
    <lineage>
        <taxon>Bacteria</taxon>
        <taxon>Bacillati</taxon>
        <taxon>Bacillota</taxon>
        <taxon>Clostridia</taxon>
        <taxon>Lachnospirales</taxon>
        <taxon>Lachnospiraceae</taxon>
        <taxon>Blautia</taxon>
    </lineage>
</organism>